<accession>A0ACC3Z632</accession>
<protein>
    <submittedName>
        <fullName evidence="1">Uncharacterized protein</fullName>
    </submittedName>
</protein>
<reference evidence="1 2" key="1">
    <citation type="journal article" date="2020" name="Phytopathology">
        <title>Genome Sequence Resources of Colletotrichum truncatum, C. plurivorum, C. musicola, and C. sojae: Four Species Pathogenic to Soybean (Glycine max).</title>
        <authorList>
            <person name="Rogerio F."/>
            <person name="Boufleur T.R."/>
            <person name="Ciampi-Guillardi M."/>
            <person name="Sukno S.A."/>
            <person name="Thon M.R."/>
            <person name="Massola Junior N.S."/>
            <person name="Baroncelli R."/>
        </authorList>
    </citation>
    <scope>NUCLEOTIDE SEQUENCE [LARGE SCALE GENOMIC DNA]</scope>
    <source>
        <strain evidence="1 2">CMES1059</strain>
    </source>
</reference>
<organism evidence="1 2">
    <name type="scientific">Colletotrichum truncatum</name>
    <name type="common">Anthracnose fungus</name>
    <name type="synonym">Colletotrichum capsici</name>
    <dbReference type="NCBI Taxonomy" id="5467"/>
    <lineage>
        <taxon>Eukaryota</taxon>
        <taxon>Fungi</taxon>
        <taxon>Dikarya</taxon>
        <taxon>Ascomycota</taxon>
        <taxon>Pezizomycotina</taxon>
        <taxon>Sordariomycetes</taxon>
        <taxon>Hypocreomycetidae</taxon>
        <taxon>Glomerellales</taxon>
        <taxon>Glomerellaceae</taxon>
        <taxon>Colletotrichum</taxon>
        <taxon>Colletotrichum truncatum species complex</taxon>
    </lineage>
</organism>
<dbReference type="Proteomes" id="UP000805649">
    <property type="component" value="Unassembled WGS sequence"/>
</dbReference>
<name>A0ACC3Z632_COLTU</name>
<sequence>MAGGSDRYRDVGFRGGEHTPKKRTENSYMWARSSAMVSGSPKTPGSRAATPATQAHRPAVAANMSTPPAARATPVNVLSRRASQKFPVALNSPVTTPSKHLSSAPRSAFEPSPGTMSSRKLDGVHSLSAMLEKQDQEPVSQSRSKFSRSTQSKAKNEKFDPHAVDSDDDESSSSSSDSSDSDDEQEKVPSFLAKPNGIVSSSKAAGTPVKKAKRGKEDEVADSDVERRASISKANSAKKKTPVKPESSSEESTSESESSDSESESKKKPAQQVNKKAAVSAGASSTSTSDSESDSESEAENEKEVEAKAASTSSSEATSSEEESSSSEEEESGSEKGSNSDEEESESDVEESAAIVEKRNSNKLSVPGFVGKDFVLRQAQGDEDGKDMADFFTKAKLDGKQLWYFTAPASMPINVIEKVEIPMDKAKKGDAIFKHNSEDYTVGFEGEASTSIQLLIPNKKGTRYESASQKVENVFHIKRVTQLPGGDPRVNTRALTNEQNAARPQPAGLKARFRPIGVTNDTPMGSIGADTEDVEMTAAPIAPSSSKKSKRAAAQSQDSMDIDEPTPKSSKKDKKGVVATPKASKRKHASDEVSSAQSQKEALSTEKKAKKVKTDADSTEASAKKQTAILPPTVPKAGFTFTDLPTRSSPAVETSTPKASKSKSSKKSKETPIQPPSVRRESAVPLPPSALKQTSPAAAEETPKQEKRKRRKSDKKETPIPAPKY</sequence>
<evidence type="ECO:0000313" key="2">
    <source>
        <dbReference type="Proteomes" id="UP000805649"/>
    </source>
</evidence>
<proteinExistence type="predicted"/>
<keyword evidence="2" id="KW-1185">Reference proteome</keyword>
<comment type="caution">
    <text evidence="1">The sequence shown here is derived from an EMBL/GenBank/DDBJ whole genome shotgun (WGS) entry which is preliminary data.</text>
</comment>
<evidence type="ECO:0000313" key="1">
    <source>
        <dbReference type="EMBL" id="KAL0939543.1"/>
    </source>
</evidence>
<dbReference type="EMBL" id="VUJX02000003">
    <property type="protein sequence ID" value="KAL0939543.1"/>
    <property type="molecule type" value="Genomic_DNA"/>
</dbReference>
<gene>
    <name evidence="1" type="ORF">CTRU02_206153</name>
</gene>